<feature type="transmembrane region" description="Helical" evidence="1">
    <location>
        <begin position="51"/>
        <end position="68"/>
    </location>
</feature>
<protein>
    <submittedName>
        <fullName evidence="2">Putative zincin peptidase</fullName>
    </submittedName>
</protein>
<feature type="transmembrane region" description="Helical" evidence="1">
    <location>
        <begin position="104"/>
        <end position="127"/>
    </location>
</feature>
<sequence>MFICEQSINLRRKIGFVRMTLFSLLLTFLSFCVLYEGFLLLSDEPLTDRNALIFFISLIAIYPLHKLLHTLPLLRHYKYLNISFNNKKSLFNFMNVRVKRPVLIFEYILALITPFLILTVAVILLIIPFPMFAHYFIIIASINLGISLIDFIYVAHIINCPYATHIDERKHGLEILMKQKFN</sequence>
<evidence type="ECO:0000313" key="3">
    <source>
        <dbReference type="Proteomes" id="UP000277108"/>
    </source>
</evidence>
<evidence type="ECO:0000313" key="2">
    <source>
        <dbReference type="EMBL" id="RPF58338.1"/>
    </source>
</evidence>
<dbReference type="OrthoDB" id="2360495at2"/>
<feature type="transmembrane region" description="Helical" evidence="1">
    <location>
        <begin position="21"/>
        <end position="39"/>
    </location>
</feature>
<keyword evidence="1" id="KW-0812">Transmembrane</keyword>
<proteinExistence type="predicted"/>
<gene>
    <name evidence="2" type="ORF">EDD62_0984</name>
</gene>
<dbReference type="Proteomes" id="UP000277108">
    <property type="component" value="Unassembled WGS sequence"/>
</dbReference>
<keyword evidence="3" id="KW-1185">Reference proteome</keyword>
<comment type="caution">
    <text evidence="2">The sequence shown here is derived from an EMBL/GenBank/DDBJ whole genome shotgun (WGS) entry which is preliminary data.</text>
</comment>
<evidence type="ECO:0000256" key="1">
    <source>
        <dbReference type="SAM" id="Phobius"/>
    </source>
</evidence>
<accession>A0A3N5C7J8</accession>
<dbReference type="EMBL" id="RKRK01000002">
    <property type="protein sequence ID" value="RPF58338.1"/>
    <property type="molecule type" value="Genomic_DNA"/>
</dbReference>
<feature type="transmembrane region" description="Helical" evidence="1">
    <location>
        <begin position="133"/>
        <end position="155"/>
    </location>
</feature>
<dbReference type="InterPro" id="IPR021683">
    <property type="entry name" value="DUF3267"/>
</dbReference>
<reference evidence="2 3" key="1">
    <citation type="submission" date="2018-11" db="EMBL/GenBank/DDBJ databases">
        <title>Genomic Encyclopedia of Type Strains, Phase IV (KMG-IV): sequencing the most valuable type-strain genomes for metagenomic binning, comparative biology and taxonomic classification.</title>
        <authorList>
            <person name="Goeker M."/>
        </authorList>
    </citation>
    <scope>NUCLEOTIDE SEQUENCE [LARGE SCALE GENOMIC DNA]</scope>
    <source>
        <strain evidence="2 3">DSM 29158</strain>
    </source>
</reference>
<keyword evidence="1" id="KW-1133">Transmembrane helix</keyword>
<dbReference type="Pfam" id="PF11667">
    <property type="entry name" value="DUF3267"/>
    <property type="match status" value="1"/>
</dbReference>
<dbReference type="AlphaFoldDB" id="A0A3N5C7J8"/>
<dbReference type="RefSeq" id="WP_123807750.1">
    <property type="nucleotide sequence ID" value="NZ_RKRK01000002.1"/>
</dbReference>
<keyword evidence="1" id="KW-0472">Membrane</keyword>
<name>A0A3N5C7J8_9BACL</name>
<organism evidence="2 3">
    <name type="scientific">Abyssicoccus albus</name>
    <dbReference type="NCBI Taxonomy" id="1817405"/>
    <lineage>
        <taxon>Bacteria</taxon>
        <taxon>Bacillati</taxon>
        <taxon>Bacillota</taxon>
        <taxon>Bacilli</taxon>
        <taxon>Bacillales</taxon>
        <taxon>Abyssicoccaceae</taxon>
    </lineage>
</organism>